<reference evidence="1" key="2">
    <citation type="submission" date="2020-09" db="EMBL/GenBank/DDBJ databases">
        <authorList>
            <person name="Sun Q."/>
            <person name="Ohkuma M."/>
        </authorList>
    </citation>
    <scope>NUCLEOTIDE SEQUENCE</scope>
    <source>
        <strain evidence="1">JCM 11219</strain>
    </source>
</reference>
<dbReference type="Proteomes" id="UP000657075">
    <property type="component" value="Unassembled WGS sequence"/>
</dbReference>
<organism evidence="1 2">
    <name type="scientific">Vulcanisaeta souniana JCM 11219</name>
    <dbReference type="NCBI Taxonomy" id="1293586"/>
    <lineage>
        <taxon>Archaea</taxon>
        <taxon>Thermoproteota</taxon>
        <taxon>Thermoprotei</taxon>
        <taxon>Thermoproteales</taxon>
        <taxon>Thermoproteaceae</taxon>
        <taxon>Vulcanisaeta</taxon>
    </lineage>
</organism>
<gene>
    <name evidence="1" type="ORF">GCM10007112_18370</name>
</gene>
<evidence type="ECO:0000313" key="1">
    <source>
        <dbReference type="EMBL" id="GGI81974.1"/>
    </source>
</evidence>
<sequence>MKNRIIRIPIIALHLRSSLLGTLGGLTATNESTRNIKNAINPVKLDMLNTHVIKKSTAITR</sequence>
<dbReference type="EMBL" id="BMNM01000008">
    <property type="protein sequence ID" value="GGI81974.1"/>
    <property type="molecule type" value="Genomic_DNA"/>
</dbReference>
<dbReference type="AlphaFoldDB" id="A0A830EL05"/>
<reference evidence="1" key="1">
    <citation type="journal article" date="2014" name="Int. J. Syst. Evol. Microbiol.">
        <title>Complete genome sequence of Corynebacterium casei LMG S-19264T (=DSM 44701T), isolated from a smear-ripened cheese.</title>
        <authorList>
            <consortium name="US DOE Joint Genome Institute (JGI-PGF)"/>
            <person name="Walter F."/>
            <person name="Albersmeier A."/>
            <person name="Kalinowski J."/>
            <person name="Ruckert C."/>
        </authorList>
    </citation>
    <scope>NUCLEOTIDE SEQUENCE</scope>
    <source>
        <strain evidence="1">JCM 11219</strain>
    </source>
</reference>
<protein>
    <submittedName>
        <fullName evidence="1">Uncharacterized protein</fullName>
    </submittedName>
</protein>
<name>A0A830EL05_9CREN</name>
<evidence type="ECO:0000313" key="2">
    <source>
        <dbReference type="Proteomes" id="UP000657075"/>
    </source>
</evidence>
<proteinExistence type="predicted"/>
<accession>A0A830EL05</accession>
<comment type="caution">
    <text evidence="1">The sequence shown here is derived from an EMBL/GenBank/DDBJ whole genome shotgun (WGS) entry which is preliminary data.</text>
</comment>